<dbReference type="Pfam" id="PF02470">
    <property type="entry name" value="MlaD"/>
    <property type="match status" value="1"/>
</dbReference>
<organism evidence="3 4">
    <name type="scientific">Nocardia jiangxiensis</name>
    <dbReference type="NCBI Taxonomy" id="282685"/>
    <lineage>
        <taxon>Bacteria</taxon>
        <taxon>Bacillati</taxon>
        <taxon>Actinomycetota</taxon>
        <taxon>Actinomycetes</taxon>
        <taxon>Mycobacteriales</taxon>
        <taxon>Nocardiaceae</taxon>
        <taxon>Nocardia</taxon>
    </lineage>
</organism>
<dbReference type="PANTHER" id="PTHR33371:SF17">
    <property type="entry name" value="MCE-FAMILY PROTEIN MCE1B"/>
    <property type="match status" value="1"/>
</dbReference>
<accession>A0ABW6S5K5</accession>
<dbReference type="InterPro" id="IPR052336">
    <property type="entry name" value="MlaD_Phospholipid_Transporter"/>
</dbReference>
<dbReference type="InterPro" id="IPR003399">
    <property type="entry name" value="Mce/MlaD"/>
</dbReference>
<name>A0ABW6S5K5_9NOCA</name>
<keyword evidence="4" id="KW-1185">Reference proteome</keyword>
<dbReference type="PANTHER" id="PTHR33371">
    <property type="entry name" value="INTERMEMBRANE PHOSPHOLIPID TRANSPORT SYSTEM BINDING PROTEIN MLAD-RELATED"/>
    <property type="match status" value="1"/>
</dbReference>
<proteinExistence type="predicted"/>
<dbReference type="InterPro" id="IPR005693">
    <property type="entry name" value="Mce"/>
</dbReference>
<dbReference type="RefSeq" id="WP_306305396.1">
    <property type="nucleotide sequence ID" value="NZ_JBIAQY010000010.1"/>
</dbReference>
<feature type="domain" description="Mammalian cell entry C-terminal" evidence="2">
    <location>
        <begin position="127"/>
        <end position="316"/>
    </location>
</feature>
<protein>
    <submittedName>
        <fullName evidence="3">MCE family protein</fullName>
    </submittedName>
</protein>
<dbReference type="NCBIfam" id="TIGR00996">
    <property type="entry name" value="Mtu_fam_mce"/>
    <property type="match status" value="1"/>
</dbReference>
<dbReference type="Proteomes" id="UP001601992">
    <property type="component" value="Unassembled WGS sequence"/>
</dbReference>
<evidence type="ECO:0000313" key="4">
    <source>
        <dbReference type="Proteomes" id="UP001601992"/>
    </source>
</evidence>
<dbReference type="Pfam" id="PF11887">
    <property type="entry name" value="Mce4_CUP1"/>
    <property type="match status" value="1"/>
</dbReference>
<feature type="domain" description="Mce/MlaD" evidence="1">
    <location>
        <begin position="39"/>
        <end position="119"/>
    </location>
</feature>
<reference evidence="3 4" key="1">
    <citation type="submission" date="2024-10" db="EMBL/GenBank/DDBJ databases">
        <title>The Natural Products Discovery Center: Release of the First 8490 Sequenced Strains for Exploring Actinobacteria Biosynthetic Diversity.</title>
        <authorList>
            <person name="Kalkreuter E."/>
            <person name="Kautsar S.A."/>
            <person name="Yang D."/>
            <person name="Bader C.D."/>
            <person name="Teijaro C.N."/>
            <person name="Fluegel L."/>
            <person name="Davis C.M."/>
            <person name="Simpson J.R."/>
            <person name="Lauterbach L."/>
            <person name="Steele A.D."/>
            <person name="Gui C."/>
            <person name="Meng S."/>
            <person name="Li G."/>
            <person name="Viehrig K."/>
            <person name="Ye F."/>
            <person name="Su P."/>
            <person name="Kiefer A.F."/>
            <person name="Nichols A."/>
            <person name="Cepeda A.J."/>
            <person name="Yan W."/>
            <person name="Fan B."/>
            <person name="Jiang Y."/>
            <person name="Adhikari A."/>
            <person name="Zheng C.-J."/>
            <person name="Schuster L."/>
            <person name="Cowan T.M."/>
            <person name="Smanski M.J."/>
            <person name="Chevrette M.G."/>
            <person name="De Carvalho L.P.S."/>
            <person name="Shen B."/>
        </authorList>
    </citation>
    <scope>NUCLEOTIDE SEQUENCE [LARGE SCALE GENOMIC DNA]</scope>
    <source>
        <strain evidence="3 4">NPDC002593</strain>
    </source>
</reference>
<gene>
    <name evidence="3" type="ORF">ACFYXQ_27740</name>
</gene>
<evidence type="ECO:0000259" key="2">
    <source>
        <dbReference type="Pfam" id="PF11887"/>
    </source>
</evidence>
<evidence type="ECO:0000259" key="1">
    <source>
        <dbReference type="Pfam" id="PF02470"/>
    </source>
</evidence>
<dbReference type="InterPro" id="IPR024516">
    <property type="entry name" value="Mce_C"/>
</dbReference>
<dbReference type="EMBL" id="JBIAQY010000010">
    <property type="protein sequence ID" value="MFF3571577.1"/>
    <property type="molecule type" value="Genomic_DNA"/>
</dbReference>
<sequence>MRMKERRAAIGFTVFGLAALLVTVMMWNTLSRTISGATDSYSATFTDVLGLRPGDDVRMAGVRVGKVDTIAAVRDPASRKYVASVHFRVQRDQHLYHDTKALVRYQNLIGQRYVALEPGTKGAPTLLLPGGSIPLAQTEPSFDISTLLNGFEPLFETLDPAQVNDLTSTLIQALQGNDVSLSAFITQAAGLAGDFQRRDAILTDIIGNLSAVMKSLAARGDQLETLITQTRALVGGLYQQGKSLLSSTEQIAGATNSLEQLVTRIQPQIALAQDSAHDALTMLLSHGAQLDQAAVDLPALLSDAGGASQDSASVSAYVCSLDISLYGILLPRGILTQIGGNSHSAVCRP</sequence>
<evidence type="ECO:0000313" key="3">
    <source>
        <dbReference type="EMBL" id="MFF3571577.1"/>
    </source>
</evidence>
<comment type="caution">
    <text evidence="3">The sequence shown here is derived from an EMBL/GenBank/DDBJ whole genome shotgun (WGS) entry which is preliminary data.</text>
</comment>